<reference evidence="2" key="2">
    <citation type="submission" date="2022-10" db="EMBL/GenBank/DDBJ databases">
        <authorList>
            <consortium name="ENA_rothamsted_submissions"/>
            <consortium name="culmorum"/>
            <person name="King R."/>
        </authorList>
    </citation>
    <scope>NUCLEOTIDE SEQUENCE</scope>
</reference>
<sequence>MSSSMKREVRREEYSTNVIRTLQPSRPLSPYSQKSDFDNNLDNILDDLQHSISRPGSSLGQPNYSSQRDVQYIQPANATTVLRERSLSPNSNSNRMYKTTKYEYSTSAGGNGQNNSYTDRGNINEINKLDTLLNDLENERTATLERSKRSTSNNIGIDSGLIEPGTKVVKTTTTYTSKNPVSRELVFETPDRVVRHQSPPYDTRTVETSQRRNVTYTDDGLYGKPRRTVSPTPPASGATQYHVTETRTRTLSPTPVNTGNVEKYVTETRTVNNEVVPIPKSTNYNELVRVENSSGPEVLRELHLSNDIMPRPKTKVTTTIRTYTYEIPDDENSALLHPDRDPPKNNAMFYKTERNEKNVNYYPSETSPLTIQEVQVIPPPQNTTTVYKYSTNTTNTSHQSPQPISSVPANIPPSGPNYPQNGPNYPPNGNYPQTGTYPPAGYPPSNQTIIYKTETTTNKYGSPQPINNYPDAGYPQPVVTSTPAGNIPPGGITIYPPSTNQTTIYKTETTTNKQYRSPTPSNNYPVDPYPVGYPPNQSLPPPHNHPHHHHPNEPSVVVYKQTTTTTRGGPQPPQSREPGLHPFPVDGPIITEVDGSPPKRVEDLMASFGDTSEIHYTNKKVQIAEKPLTPTTHNLSTTTTKVYSSDTTDDKDKNKSVVPSRNVAGPPVYYPPNHELFTSKESSQAAGYRAQGGWAREKGAYKYESESRSKSTTKSGAAVVPLCCPLCCAMPCTIM</sequence>
<feature type="compositionally biased region" description="Polar residues" evidence="1">
    <location>
        <begin position="15"/>
        <end position="34"/>
    </location>
</feature>
<evidence type="ECO:0000256" key="1">
    <source>
        <dbReference type="SAM" id="MobiDB-lite"/>
    </source>
</evidence>
<feature type="compositionally biased region" description="Pro residues" evidence="1">
    <location>
        <begin position="528"/>
        <end position="543"/>
    </location>
</feature>
<organism evidence="2 3">
    <name type="scientific">Chironomus riparius</name>
    <dbReference type="NCBI Taxonomy" id="315576"/>
    <lineage>
        <taxon>Eukaryota</taxon>
        <taxon>Metazoa</taxon>
        <taxon>Ecdysozoa</taxon>
        <taxon>Arthropoda</taxon>
        <taxon>Hexapoda</taxon>
        <taxon>Insecta</taxon>
        <taxon>Pterygota</taxon>
        <taxon>Neoptera</taxon>
        <taxon>Endopterygota</taxon>
        <taxon>Diptera</taxon>
        <taxon>Nematocera</taxon>
        <taxon>Chironomoidea</taxon>
        <taxon>Chironomidae</taxon>
        <taxon>Chironominae</taxon>
        <taxon>Chironomus</taxon>
    </lineage>
</organism>
<accession>A0A9N9S2N2</accession>
<evidence type="ECO:0000313" key="3">
    <source>
        <dbReference type="Proteomes" id="UP001153620"/>
    </source>
</evidence>
<name>A0A9N9S2N2_9DIPT</name>
<dbReference type="OrthoDB" id="6372047at2759"/>
<feature type="region of interest" description="Disordered" evidence="1">
    <location>
        <begin position="629"/>
        <end position="668"/>
    </location>
</feature>
<dbReference type="Proteomes" id="UP001153620">
    <property type="component" value="Chromosome 3"/>
</dbReference>
<gene>
    <name evidence="2" type="ORF">CHIRRI_LOCUS10344</name>
</gene>
<dbReference type="EMBL" id="OU895879">
    <property type="protein sequence ID" value="CAG9807496.1"/>
    <property type="molecule type" value="Genomic_DNA"/>
</dbReference>
<evidence type="ECO:0000313" key="2">
    <source>
        <dbReference type="EMBL" id="CAG9807496.1"/>
    </source>
</evidence>
<feature type="region of interest" description="Disordered" evidence="1">
    <location>
        <begin position="216"/>
        <end position="241"/>
    </location>
</feature>
<dbReference type="PANTHER" id="PTHR41156">
    <property type="entry name" value="AGAP006184-PA"/>
    <property type="match status" value="1"/>
</dbReference>
<dbReference type="PANTHER" id="PTHR41156:SF1">
    <property type="entry name" value="ZASP-LIKE MOTIF DOMAIN-CONTAINING PROTEIN"/>
    <property type="match status" value="1"/>
</dbReference>
<feature type="compositionally biased region" description="Basic and acidic residues" evidence="1">
    <location>
        <begin position="1"/>
        <end position="14"/>
    </location>
</feature>
<feature type="region of interest" description="Disordered" evidence="1">
    <location>
        <begin position="528"/>
        <end position="585"/>
    </location>
</feature>
<dbReference type="AlphaFoldDB" id="A0A9N9S2N2"/>
<reference evidence="2" key="1">
    <citation type="submission" date="2022-01" db="EMBL/GenBank/DDBJ databases">
        <authorList>
            <person name="King R."/>
        </authorList>
    </citation>
    <scope>NUCLEOTIDE SEQUENCE</scope>
</reference>
<feature type="region of interest" description="Disordered" evidence="1">
    <location>
        <begin position="1"/>
        <end position="36"/>
    </location>
</feature>
<protein>
    <submittedName>
        <fullName evidence="2">Uncharacterized protein</fullName>
    </submittedName>
</protein>
<keyword evidence="3" id="KW-1185">Reference proteome</keyword>
<proteinExistence type="predicted"/>
<feature type="compositionally biased region" description="Low complexity" evidence="1">
    <location>
        <begin position="629"/>
        <end position="646"/>
    </location>
</feature>